<keyword evidence="2" id="KW-1185">Reference proteome</keyword>
<dbReference type="AlphaFoldDB" id="A0A077M4V7"/>
<reference evidence="1 2" key="1">
    <citation type="journal article" date="2013" name="ISME J.">
        <title>A metabolic model for members of the genus Tetrasphaera involved in enhanced biological phosphorus removal.</title>
        <authorList>
            <person name="Kristiansen R."/>
            <person name="Nguyen H.T.T."/>
            <person name="Saunders A.M."/>
            <person name="Nielsen J.L."/>
            <person name="Wimmer R."/>
            <person name="Le V.Q."/>
            <person name="McIlroy S.J."/>
            <person name="Petrovski S."/>
            <person name="Seviour R.J."/>
            <person name="Calteau A."/>
            <person name="Nielsen K.L."/>
            <person name="Nielsen P.H."/>
        </authorList>
    </citation>
    <scope>NUCLEOTIDE SEQUENCE [LARGE SCALE GENOMIC DNA]</scope>
    <source>
        <strain evidence="1 2">T1-X7</strain>
    </source>
</reference>
<dbReference type="RefSeq" id="WP_048555698.1">
    <property type="nucleotide sequence ID" value="NZ_HF570958.1"/>
</dbReference>
<sequence length="84" mass="8933">MSSPDFVAGRLDAQQGLRVVRRGQDVAVQLPATMPTLAVDMVNSGLLFVPAQTAIPSMASIDAARRHVLAPADRRHITGIEGSR</sequence>
<evidence type="ECO:0000313" key="1">
    <source>
        <dbReference type="EMBL" id="CCH79134.1"/>
    </source>
</evidence>
<comment type="caution">
    <text evidence="1">The sequence shown here is derived from an EMBL/GenBank/DDBJ whole genome shotgun (WGS) entry which is preliminary data.</text>
</comment>
<proteinExistence type="predicted"/>
<protein>
    <submittedName>
        <fullName evidence="1">Uncharacterized protein</fullName>
    </submittedName>
</protein>
<dbReference type="Proteomes" id="UP000035721">
    <property type="component" value="Unassembled WGS sequence"/>
</dbReference>
<gene>
    <name evidence="1" type="ORF">BN12_4030009</name>
</gene>
<evidence type="ECO:0000313" key="2">
    <source>
        <dbReference type="Proteomes" id="UP000035721"/>
    </source>
</evidence>
<organism evidence="1 2">
    <name type="scientific">Nostocoides japonicum T1-X7</name>
    <dbReference type="NCBI Taxonomy" id="1194083"/>
    <lineage>
        <taxon>Bacteria</taxon>
        <taxon>Bacillati</taxon>
        <taxon>Actinomycetota</taxon>
        <taxon>Actinomycetes</taxon>
        <taxon>Micrococcales</taxon>
        <taxon>Intrasporangiaceae</taxon>
        <taxon>Nostocoides</taxon>
    </lineage>
</organism>
<dbReference type="EMBL" id="CAJB01000339">
    <property type="protein sequence ID" value="CCH79134.1"/>
    <property type="molecule type" value="Genomic_DNA"/>
</dbReference>
<dbReference type="STRING" id="1194083.BN12_4030009"/>
<name>A0A077M4V7_9MICO</name>
<accession>A0A077M4V7</accession>